<evidence type="ECO:0000313" key="1">
    <source>
        <dbReference type="EMBL" id="EMF56559.1"/>
    </source>
</evidence>
<proteinExistence type="predicted"/>
<dbReference type="AlphaFoldDB" id="M3FWG6"/>
<accession>M3FWG6</accession>
<dbReference type="Proteomes" id="UP000030760">
    <property type="component" value="Unassembled WGS sequence"/>
</dbReference>
<name>M3FWG6_9ACTN</name>
<evidence type="ECO:0000313" key="2">
    <source>
        <dbReference type="Proteomes" id="UP000030760"/>
    </source>
</evidence>
<protein>
    <submittedName>
        <fullName evidence="1">Uncharacterized protein</fullName>
    </submittedName>
</protein>
<reference evidence="2" key="1">
    <citation type="journal article" date="2013" name="Genome Announc.">
        <title>Draft Genome Sequence of Streptomyces bottropensis ATCC 25435, a Bottromycin-Producing Actinomycete.</title>
        <authorList>
            <person name="Zhang H."/>
            <person name="Zhou W."/>
            <person name="Zhuang Y."/>
            <person name="Liang X."/>
            <person name="Liu T."/>
        </authorList>
    </citation>
    <scope>NUCLEOTIDE SEQUENCE [LARGE SCALE GENOMIC DNA]</scope>
    <source>
        <strain evidence="2">ATCC 25435</strain>
    </source>
</reference>
<organism evidence="1 2">
    <name type="scientific">Streptomyces bottropensis ATCC 25435</name>
    <dbReference type="NCBI Taxonomy" id="1054862"/>
    <lineage>
        <taxon>Bacteria</taxon>
        <taxon>Bacillati</taxon>
        <taxon>Actinomycetota</taxon>
        <taxon>Actinomycetes</taxon>
        <taxon>Kitasatosporales</taxon>
        <taxon>Streptomycetaceae</taxon>
        <taxon>Streptomyces</taxon>
    </lineage>
</organism>
<gene>
    <name evidence="1" type="ORF">SBD_2120</name>
</gene>
<sequence>MAWPIASGPNLARMLSLITSAVSRFSRSWSRLKEQRRAHDRIQVAKASTRPV</sequence>
<dbReference type="EMBL" id="KB405062">
    <property type="protein sequence ID" value="EMF56559.1"/>
    <property type="molecule type" value="Genomic_DNA"/>
</dbReference>